<keyword evidence="1" id="KW-0812">Transmembrane</keyword>
<reference evidence="2" key="1">
    <citation type="submission" date="2011-05" db="EMBL/GenBank/DDBJ databases">
        <title>Complete sequence of Desulfotomaculum carboxydivorans CO-1-SRB.</title>
        <authorList>
            <consortium name="US DOE Joint Genome Institute"/>
            <person name="Lucas S."/>
            <person name="Han J."/>
            <person name="Lapidus A."/>
            <person name="Cheng J.-F."/>
            <person name="Goodwin L."/>
            <person name="Pitluck S."/>
            <person name="Peters L."/>
            <person name="Mikhailova N."/>
            <person name="Lu M."/>
            <person name="Han C."/>
            <person name="Tapia R."/>
            <person name="Land M."/>
            <person name="Hauser L."/>
            <person name="Kyrpides N."/>
            <person name="Ivanova N."/>
            <person name="Pagani I."/>
            <person name="Stams A."/>
            <person name="Plugge C."/>
            <person name="Muyzer G."/>
            <person name="Kuever J."/>
            <person name="Parshina S."/>
            <person name="Ivanova A."/>
            <person name="Nazina T."/>
            <person name="Woyke T."/>
        </authorList>
    </citation>
    <scope>NUCLEOTIDE SEQUENCE [LARGE SCALE GENOMIC DNA]</scope>
    <source>
        <strain evidence="2">CO-1-SRB</strain>
    </source>
</reference>
<gene>
    <name evidence="2" type="ordered locus">Desca_1463</name>
</gene>
<feature type="transmembrane region" description="Helical" evidence="1">
    <location>
        <begin position="7"/>
        <end position="24"/>
    </location>
</feature>
<keyword evidence="1" id="KW-1133">Transmembrane helix</keyword>
<evidence type="ECO:0000313" key="2">
    <source>
        <dbReference type="EMBL" id="AEF94318.1"/>
    </source>
</evidence>
<keyword evidence="1" id="KW-0472">Membrane</keyword>
<sequence>MSQFNWKLMLSTIGFIMIGASMFYPQQKWLIIVGAVLFLIGMIKPKFKKR</sequence>
<dbReference type="EMBL" id="CP002736">
    <property type="protein sequence ID" value="AEF94318.1"/>
    <property type="molecule type" value="Genomic_DNA"/>
</dbReference>
<feature type="transmembrane region" description="Helical" evidence="1">
    <location>
        <begin position="30"/>
        <end position="47"/>
    </location>
</feature>
<organism evidence="2 3">
    <name type="scientific">Desulfotomaculum nigrificans (strain DSM 14880 / VKM B-2319 / CO-1-SRB)</name>
    <name type="common">Desulfotomaculum carboxydivorans</name>
    <dbReference type="NCBI Taxonomy" id="868595"/>
    <lineage>
        <taxon>Bacteria</taxon>
        <taxon>Bacillati</taxon>
        <taxon>Bacillota</taxon>
        <taxon>Clostridia</taxon>
        <taxon>Eubacteriales</taxon>
        <taxon>Desulfotomaculaceae</taxon>
        <taxon>Desulfotomaculum</taxon>
    </lineage>
</organism>
<dbReference type="STRING" id="868595.Desca_1463"/>
<dbReference type="HOGENOM" id="CLU_3117092_0_0_9"/>
<keyword evidence="3" id="KW-1185">Reference proteome</keyword>
<accession>F6B5Z9</accession>
<dbReference type="RefSeq" id="WP_003541293.1">
    <property type="nucleotide sequence ID" value="NC_015565.1"/>
</dbReference>
<dbReference type="AlphaFoldDB" id="F6B5Z9"/>
<proteinExistence type="predicted"/>
<evidence type="ECO:0000313" key="3">
    <source>
        <dbReference type="Proteomes" id="UP000009226"/>
    </source>
</evidence>
<protein>
    <submittedName>
        <fullName evidence="2">Uncharacterized protein</fullName>
    </submittedName>
</protein>
<dbReference type="KEGG" id="dca:Desca_1463"/>
<name>F6B5Z9_DESCC</name>
<evidence type="ECO:0000256" key="1">
    <source>
        <dbReference type="SAM" id="Phobius"/>
    </source>
</evidence>
<dbReference type="Proteomes" id="UP000009226">
    <property type="component" value="Chromosome"/>
</dbReference>